<name>A0ABW0IDY6_9BACT</name>
<organism evidence="1 2">
    <name type="scientific">Larkinella bovis</name>
    <dbReference type="NCBI Taxonomy" id="683041"/>
    <lineage>
        <taxon>Bacteria</taxon>
        <taxon>Pseudomonadati</taxon>
        <taxon>Bacteroidota</taxon>
        <taxon>Cytophagia</taxon>
        <taxon>Cytophagales</taxon>
        <taxon>Spirosomataceae</taxon>
        <taxon>Larkinella</taxon>
    </lineage>
</organism>
<keyword evidence="2" id="KW-1185">Reference proteome</keyword>
<reference evidence="2" key="1">
    <citation type="journal article" date="2019" name="Int. J. Syst. Evol. Microbiol.">
        <title>The Global Catalogue of Microorganisms (GCM) 10K type strain sequencing project: providing services to taxonomists for standard genome sequencing and annotation.</title>
        <authorList>
            <consortium name="The Broad Institute Genomics Platform"/>
            <consortium name="The Broad Institute Genome Sequencing Center for Infectious Disease"/>
            <person name="Wu L."/>
            <person name="Ma J."/>
        </authorList>
    </citation>
    <scope>NUCLEOTIDE SEQUENCE [LARGE SCALE GENOMIC DNA]</scope>
    <source>
        <strain evidence="2">CCUG 55250</strain>
    </source>
</reference>
<sequence>MSAIARFVHAKAVHIRGCNSSLLLTMYEIEAIDLANNFDNQIRANRVLTETEKYQLFEISSATRTVASIYDQLETDIRGHTSARIGRCKVDARGVWTDAVIGFFVGVSGGLKVGCTGGTVTLPGIGTATGCVGGAVLGGAGGFVGGAITGVASQLLQTCFRNSV</sequence>
<gene>
    <name evidence="1" type="ORF">ACFPMF_09555</name>
</gene>
<proteinExistence type="predicted"/>
<accession>A0ABW0IDY6</accession>
<dbReference type="EMBL" id="JBHSMA010000002">
    <property type="protein sequence ID" value="MFC5409552.1"/>
    <property type="molecule type" value="Genomic_DNA"/>
</dbReference>
<dbReference type="RefSeq" id="WP_379843682.1">
    <property type="nucleotide sequence ID" value="NZ_JBHSMA010000002.1"/>
</dbReference>
<evidence type="ECO:0000313" key="1">
    <source>
        <dbReference type="EMBL" id="MFC5409552.1"/>
    </source>
</evidence>
<protein>
    <recommendedName>
        <fullName evidence="3">Glycine zipper family protein</fullName>
    </recommendedName>
</protein>
<comment type="caution">
    <text evidence="1">The sequence shown here is derived from an EMBL/GenBank/DDBJ whole genome shotgun (WGS) entry which is preliminary data.</text>
</comment>
<evidence type="ECO:0008006" key="3">
    <source>
        <dbReference type="Google" id="ProtNLM"/>
    </source>
</evidence>
<dbReference type="Proteomes" id="UP001596106">
    <property type="component" value="Unassembled WGS sequence"/>
</dbReference>
<evidence type="ECO:0000313" key="2">
    <source>
        <dbReference type="Proteomes" id="UP001596106"/>
    </source>
</evidence>